<sequence length="319" mass="35063">MFQRNRLRDGHREYALLGFHEPLPSGHELVATGGAAQLEGRLRALAQDFFNLQTLREVAHGHAAAEFGPRSTDQLVRQVASLVSLGSLRIALVPRAPDPTGRYLRHKPEELTPADFVEETKWLRLQVVDDITDDPISGLKLSIVLPDGSQKQATTDSSGRIELSSVPPGYAQVNAAIDGATLKETLVFEKSGILASKQPAGRSRKRKTPSGKFLARVVEHQVSDGETLEGIAEQYGLTVDDIARFNWDTTDPDEIQRHLFIDVGCTAKDESGKFVFSRDDEPGLLYIPRPLELGGLAVEQSHIVRVRKPARSAAFLFSV</sequence>
<protein>
    <recommendedName>
        <fullName evidence="1">LysM domain-containing protein</fullName>
    </recommendedName>
</protein>
<dbReference type="PROSITE" id="PS51782">
    <property type="entry name" value="LYSM"/>
    <property type="match status" value="1"/>
</dbReference>
<proteinExistence type="predicted"/>
<organism evidence="2 3">
    <name type="scientific">Archangium violaceum Cb vi76</name>
    <dbReference type="NCBI Taxonomy" id="1406225"/>
    <lineage>
        <taxon>Bacteria</taxon>
        <taxon>Pseudomonadati</taxon>
        <taxon>Myxococcota</taxon>
        <taxon>Myxococcia</taxon>
        <taxon>Myxococcales</taxon>
        <taxon>Cystobacterineae</taxon>
        <taxon>Archangiaceae</taxon>
        <taxon>Archangium</taxon>
    </lineage>
</organism>
<dbReference type="Gene3D" id="3.10.350.10">
    <property type="entry name" value="LysM domain"/>
    <property type="match status" value="1"/>
</dbReference>
<evidence type="ECO:0000313" key="3">
    <source>
        <dbReference type="Proteomes" id="UP000028547"/>
    </source>
</evidence>
<dbReference type="InterPro" id="IPR036779">
    <property type="entry name" value="LysM_dom_sf"/>
</dbReference>
<gene>
    <name evidence="2" type="ORF">Q664_41525</name>
</gene>
<dbReference type="Pfam" id="PF01476">
    <property type="entry name" value="LysM"/>
    <property type="match status" value="1"/>
</dbReference>
<evidence type="ECO:0000259" key="1">
    <source>
        <dbReference type="PROSITE" id="PS51782"/>
    </source>
</evidence>
<dbReference type="SUPFAM" id="SSF49478">
    <property type="entry name" value="Cna protein B-type domain"/>
    <property type="match status" value="1"/>
</dbReference>
<dbReference type="SUPFAM" id="SSF54106">
    <property type="entry name" value="LysM domain"/>
    <property type="match status" value="1"/>
</dbReference>
<evidence type="ECO:0000313" key="2">
    <source>
        <dbReference type="EMBL" id="KFA88493.1"/>
    </source>
</evidence>
<dbReference type="InterPro" id="IPR018392">
    <property type="entry name" value="LysM"/>
</dbReference>
<name>A0A084SJ58_9BACT</name>
<comment type="caution">
    <text evidence="2">The sequence shown here is derived from an EMBL/GenBank/DDBJ whole genome shotgun (WGS) entry which is preliminary data.</text>
</comment>
<dbReference type="CDD" id="cd00118">
    <property type="entry name" value="LysM"/>
    <property type="match status" value="1"/>
</dbReference>
<dbReference type="Gene3D" id="2.60.40.1120">
    <property type="entry name" value="Carboxypeptidase-like, regulatory domain"/>
    <property type="match status" value="1"/>
</dbReference>
<accession>A0A084SJ58</accession>
<dbReference type="AlphaFoldDB" id="A0A084SJ58"/>
<feature type="domain" description="LysM" evidence="1">
    <location>
        <begin position="218"/>
        <end position="263"/>
    </location>
</feature>
<dbReference type="RefSeq" id="WP_043408776.1">
    <property type="nucleotide sequence ID" value="NZ_JPMI01000291.1"/>
</dbReference>
<reference evidence="2 3" key="1">
    <citation type="submission" date="2014-07" db="EMBL/GenBank/DDBJ databases">
        <title>Draft Genome Sequence of Gephyronic Acid Producer, Cystobacter violaceus Strain Cb vi76.</title>
        <authorList>
            <person name="Stevens D.C."/>
            <person name="Young J."/>
            <person name="Carmichael R."/>
            <person name="Tan J."/>
            <person name="Taylor R.E."/>
        </authorList>
    </citation>
    <scope>NUCLEOTIDE SEQUENCE [LARGE SCALE GENOMIC DNA]</scope>
    <source>
        <strain evidence="2 3">Cb vi76</strain>
    </source>
</reference>
<dbReference type="EMBL" id="JPMI01000291">
    <property type="protein sequence ID" value="KFA88493.1"/>
    <property type="molecule type" value="Genomic_DNA"/>
</dbReference>
<dbReference type="Proteomes" id="UP000028547">
    <property type="component" value="Unassembled WGS sequence"/>
</dbReference>